<reference evidence="2 3" key="1">
    <citation type="submission" date="2024-10" db="EMBL/GenBank/DDBJ databases">
        <title>The Natural Products Discovery Center: Release of the First 8490 Sequenced Strains for Exploring Actinobacteria Biosynthetic Diversity.</title>
        <authorList>
            <person name="Kalkreuter E."/>
            <person name="Kautsar S.A."/>
            <person name="Yang D."/>
            <person name="Bader C.D."/>
            <person name="Teijaro C.N."/>
            <person name="Fluegel L."/>
            <person name="Davis C.M."/>
            <person name="Simpson J.R."/>
            <person name="Lauterbach L."/>
            <person name="Steele A.D."/>
            <person name="Gui C."/>
            <person name="Meng S."/>
            <person name="Li G."/>
            <person name="Viehrig K."/>
            <person name="Ye F."/>
            <person name="Su P."/>
            <person name="Kiefer A.F."/>
            <person name="Nichols A."/>
            <person name="Cepeda A.J."/>
            <person name="Yan W."/>
            <person name="Fan B."/>
            <person name="Jiang Y."/>
            <person name="Adhikari A."/>
            <person name="Zheng C.-J."/>
            <person name="Schuster L."/>
            <person name="Cowan T.M."/>
            <person name="Smanski M.J."/>
            <person name="Chevrette M.G."/>
            <person name="De Carvalho L.P.S."/>
            <person name="Shen B."/>
        </authorList>
    </citation>
    <scope>NUCLEOTIDE SEQUENCE [LARGE SCALE GENOMIC DNA]</scope>
    <source>
        <strain evidence="2 3">NPDC004045</strain>
    </source>
</reference>
<comment type="caution">
    <text evidence="2">The sequence shown here is derived from an EMBL/GenBank/DDBJ whole genome shotgun (WGS) entry which is preliminary data.</text>
</comment>
<evidence type="ECO:0000313" key="2">
    <source>
        <dbReference type="EMBL" id="MFF0542836.1"/>
    </source>
</evidence>
<sequence length="527" mass="58748">MDTEHCLKKGFLPVETPPCFSTHAFAQKVSSLGAHPPLKDWTEPVRYSLVRAGGVRRSTEIPNPFSQYHLVDLCAKNWTSLRGISARSKISLSRPLRGPGVRSLRHFKPIEQWGRELVSRMPGGRVTLTTDISQFYPSIYTHAVDWCVRGKRAAKGNMRAAGLGPELDKLLRNGRGGQTVGIPVGPDTSWLIAEMLLAQVDAELCARFPTAVKRTARFGDDMTVYATSVGEAEDILATYQELLREYELAINPVKVAIVDGLLPVEPPWVRKLRAHRYRDDRDRNQAGDVMDIFGVALEERGTFPDQGVLNYALKRCDPFPAGADGWRVYRDIILASVGLDASTLPTAFAVLDFARKRSLPIDIDTTSDVFNELIVRHARLGHGFEVSWILFAIRTLGLVLESDTANEVAKMQDNCSLILLGDLLSRGSKVLRANASMGSVLKRAEVEGALSSSDWLMAYEYRHRGWCKPAKWDNSKSWKEIHDKGVSFLYSNSPRRQIRRRKPSFMPAWQYVNPSASANKSTGSALP</sequence>
<organism evidence="2 3">
    <name type="scientific">Nocardia thailandica</name>
    <dbReference type="NCBI Taxonomy" id="257275"/>
    <lineage>
        <taxon>Bacteria</taxon>
        <taxon>Bacillati</taxon>
        <taxon>Actinomycetota</taxon>
        <taxon>Actinomycetes</taxon>
        <taxon>Mycobacteriales</taxon>
        <taxon>Nocardiaceae</taxon>
        <taxon>Nocardia</taxon>
    </lineage>
</organism>
<gene>
    <name evidence="2" type="ORF">ACFYTF_08360</name>
</gene>
<dbReference type="GO" id="GO:0003964">
    <property type="term" value="F:RNA-directed DNA polymerase activity"/>
    <property type="evidence" value="ECO:0007669"/>
    <property type="project" value="UniProtKB-KW"/>
</dbReference>
<evidence type="ECO:0000259" key="1">
    <source>
        <dbReference type="Pfam" id="PF00078"/>
    </source>
</evidence>
<feature type="domain" description="Reverse transcriptase" evidence="1">
    <location>
        <begin position="111"/>
        <end position="258"/>
    </location>
</feature>
<dbReference type="Pfam" id="PF00078">
    <property type="entry name" value="RVT_1"/>
    <property type="match status" value="1"/>
</dbReference>
<name>A0ABW6PKD9_9NOCA</name>
<keyword evidence="2" id="KW-0808">Transferase</keyword>
<dbReference type="InterPro" id="IPR000477">
    <property type="entry name" value="RT_dom"/>
</dbReference>
<dbReference type="RefSeq" id="WP_387699589.1">
    <property type="nucleotide sequence ID" value="NZ_JBIAMX010000004.1"/>
</dbReference>
<dbReference type="Proteomes" id="UP001601444">
    <property type="component" value="Unassembled WGS sequence"/>
</dbReference>
<keyword evidence="2" id="KW-0548">Nucleotidyltransferase</keyword>
<accession>A0ABW6PKD9</accession>
<keyword evidence="2" id="KW-0695">RNA-directed DNA polymerase</keyword>
<keyword evidence="3" id="KW-1185">Reference proteome</keyword>
<dbReference type="CDD" id="cd01646">
    <property type="entry name" value="RT_Bac_retron_I"/>
    <property type="match status" value="1"/>
</dbReference>
<evidence type="ECO:0000313" key="3">
    <source>
        <dbReference type="Proteomes" id="UP001601444"/>
    </source>
</evidence>
<dbReference type="EMBL" id="JBIAMX010000004">
    <property type="protein sequence ID" value="MFF0542836.1"/>
    <property type="molecule type" value="Genomic_DNA"/>
</dbReference>
<protein>
    <submittedName>
        <fullName evidence="2">RNA-directed DNA polymerase</fullName>
    </submittedName>
</protein>
<proteinExistence type="predicted"/>